<evidence type="ECO:0000259" key="1">
    <source>
        <dbReference type="Pfam" id="PF01402"/>
    </source>
</evidence>
<dbReference type="InterPro" id="IPR013321">
    <property type="entry name" value="Arc_rbn_hlx_hlx"/>
</dbReference>
<dbReference type="RefSeq" id="WP_168445584.1">
    <property type="nucleotide sequence ID" value="NZ_CP034699.1"/>
</dbReference>
<name>A0A3Q9MU75_SALET</name>
<organism evidence="3">
    <name type="scientific">Salmonella enterica subsp. enterica serovar Karamoja</name>
    <dbReference type="NCBI Taxonomy" id="2500153"/>
    <lineage>
        <taxon>Bacteria</taxon>
        <taxon>Pseudomonadati</taxon>
        <taxon>Pseudomonadota</taxon>
        <taxon>Gammaproteobacteria</taxon>
        <taxon>Enterobacterales</taxon>
        <taxon>Enterobacteriaceae</taxon>
        <taxon>Salmonella</taxon>
    </lineage>
</organism>
<geneLocation type="plasmid" evidence="2">
    <name>pRSE21</name>
</geneLocation>
<dbReference type="EMBL" id="CP034699">
    <property type="protein sequence ID" value="AZT44343.1"/>
    <property type="molecule type" value="Genomic_DNA"/>
</dbReference>
<dbReference type="GO" id="GO:0006355">
    <property type="term" value="P:regulation of DNA-templated transcription"/>
    <property type="evidence" value="ECO:0007669"/>
    <property type="project" value="InterPro"/>
</dbReference>
<evidence type="ECO:0000313" key="2">
    <source>
        <dbReference type="EMBL" id="AZT39754.1"/>
    </source>
</evidence>
<reference evidence="3" key="1">
    <citation type="submission" date="2018-12" db="EMBL/GenBank/DDBJ databases">
        <title>Complete genome sequences of twenty non-typhoidal Salmonella isolates from Rwanda.</title>
        <authorList>
            <person name="Byukusenge M."/>
            <person name="Li L."/>
            <person name="Subhashinie K."/>
            <person name="Nzayirambaho M."/>
            <person name="Kuchipudi S.V."/>
            <person name="Jayarao B.M."/>
        </authorList>
    </citation>
    <scope>NUCLEOTIDE SEQUENCE</scope>
    <source>
        <strain evidence="2">RSE21</strain>
        <strain evidence="3">RSE40</strain>
        <plasmid evidence="2">pRSE21</plasmid>
        <plasmid evidence="3">pRSE40</plasmid>
    </source>
</reference>
<dbReference type="GO" id="GO:0043565">
    <property type="term" value="F:sequence-specific DNA binding"/>
    <property type="evidence" value="ECO:0007669"/>
    <property type="project" value="UniProtKB-ARBA"/>
</dbReference>
<proteinExistence type="predicted"/>
<dbReference type="Pfam" id="PF01402">
    <property type="entry name" value="RHH_1"/>
    <property type="match status" value="1"/>
</dbReference>
<dbReference type="CDD" id="cd22233">
    <property type="entry name" value="RHH_CopAso-like"/>
    <property type="match status" value="1"/>
</dbReference>
<dbReference type="SUPFAM" id="SSF47598">
    <property type="entry name" value="Ribbon-helix-helix"/>
    <property type="match status" value="1"/>
</dbReference>
<dbReference type="Gene3D" id="1.10.1220.10">
    <property type="entry name" value="Met repressor-like"/>
    <property type="match status" value="1"/>
</dbReference>
<dbReference type="InterPro" id="IPR002145">
    <property type="entry name" value="CopG"/>
</dbReference>
<feature type="domain" description="Ribbon-helix-helix protein CopG" evidence="1">
    <location>
        <begin position="2"/>
        <end position="42"/>
    </location>
</feature>
<dbReference type="InterPro" id="IPR010985">
    <property type="entry name" value="Ribbon_hlx_hlx"/>
</dbReference>
<keyword evidence="3" id="KW-0614">Plasmid</keyword>
<protein>
    <submittedName>
        <fullName evidence="3">Ribbon-helix-helix protein, CopG family</fullName>
    </submittedName>
</protein>
<geneLocation type="plasmid" evidence="3">
    <name>pRSE40</name>
</geneLocation>
<dbReference type="EMBL" id="CP034710">
    <property type="protein sequence ID" value="AZT39754.1"/>
    <property type="molecule type" value="Genomic_DNA"/>
</dbReference>
<evidence type="ECO:0000313" key="3">
    <source>
        <dbReference type="EMBL" id="AZT44343.1"/>
    </source>
</evidence>
<dbReference type="AlphaFoldDB" id="A0A3Q9MU75"/>
<gene>
    <name evidence="3" type="ORF">EL007_24080</name>
    <name evidence="2" type="ORF">ELZ88_24885</name>
</gene>
<accession>A0A3Q9MU75</accession>
<sequence length="91" mass="10518">MVVTSIKLDDELKGRIQQLADNRRRSAHWIMREAIAEYVEREEKKLAYHQEALQAWSGYQKTGLHVTAEQADTWLADLEAGKDVEPPECHN</sequence>